<feature type="region of interest" description="Disordered" evidence="1">
    <location>
        <begin position="1"/>
        <end position="22"/>
    </location>
</feature>
<accession>A0A220UBC2</accession>
<protein>
    <submittedName>
        <fullName evidence="2">Haloacid dehalogenase</fullName>
    </submittedName>
</protein>
<dbReference type="Pfam" id="PF00702">
    <property type="entry name" value="Hydrolase"/>
    <property type="match status" value="1"/>
</dbReference>
<dbReference type="Gene3D" id="3.40.50.1000">
    <property type="entry name" value="HAD superfamily/HAD-like"/>
    <property type="match status" value="1"/>
</dbReference>
<evidence type="ECO:0000313" key="3">
    <source>
        <dbReference type="Proteomes" id="UP000198398"/>
    </source>
</evidence>
<dbReference type="NCBIfam" id="TIGR01509">
    <property type="entry name" value="HAD-SF-IA-v3"/>
    <property type="match status" value="1"/>
</dbReference>
<dbReference type="PANTHER" id="PTHR18901:SF38">
    <property type="entry name" value="PSEUDOURIDINE-5'-PHOSPHATASE"/>
    <property type="match status" value="1"/>
</dbReference>
<dbReference type="InterPro" id="IPR023198">
    <property type="entry name" value="PGP-like_dom2"/>
</dbReference>
<dbReference type="PANTHER" id="PTHR18901">
    <property type="entry name" value="2-DEOXYGLUCOSE-6-PHOSPHATE PHOSPHATASE 2"/>
    <property type="match status" value="1"/>
</dbReference>
<reference evidence="3" key="1">
    <citation type="submission" date="2017-07" db="EMBL/GenBank/DDBJ databases">
        <title>Brachybacterium sp. VR2415.</title>
        <authorList>
            <person name="Tak E.J."/>
            <person name="Bae J.-W."/>
        </authorList>
    </citation>
    <scope>NUCLEOTIDE SEQUENCE [LARGE SCALE GENOMIC DNA]</scope>
    <source>
        <strain evidence="3">VR2415</strain>
    </source>
</reference>
<evidence type="ECO:0000256" key="1">
    <source>
        <dbReference type="SAM" id="MobiDB-lite"/>
    </source>
</evidence>
<dbReference type="InterPro" id="IPR036412">
    <property type="entry name" value="HAD-like_sf"/>
</dbReference>
<dbReference type="Gene3D" id="1.10.150.240">
    <property type="entry name" value="Putative phosphatase, domain 2"/>
    <property type="match status" value="1"/>
</dbReference>
<dbReference type="SFLD" id="SFLDS00003">
    <property type="entry name" value="Haloacid_Dehalogenase"/>
    <property type="match status" value="1"/>
</dbReference>
<proteinExistence type="predicted"/>
<dbReference type="InterPro" id="IPR023214">
    <property type="entry name" value="HAD_sf"/>
</dbReference>
<name>A0A220UBC2_9MICO</name>
<dbReference type="SFLD" id="SFLDG01129">
    <property type="entry name" value="C1.5:_HAD__Beta-PGM__Phosphata"/>
    <property type="match status" value="1"/>
</dbReference>
<organism evidence="2 3">
    <name type="scientific">Brachybacterium avium</name>
    <dbReference type="NCBI Taxonomy" id="2017485"/>
    <lineage>
        <taxon>Bacteria</taxon>
        <taxon>Bacillati</taxon>
        <taxon>Actinomycetota</taxon>
        <taxon>Actinomycetes</taxon>
        <taxon>Micrococcales</taxon>
        <taxon>Dermabacteraceae</taxon>
        <taxon>Brachybacterium</taxon>
    </lineage>
</organism>
<keyword evidence="3" id="KW-1185">Reference proteome</keyword>
<evidence type="ECO:0000313" key="2">
    <source>
        <dbReference type="EMBL" id="ASK65320.1"/>
    </source>
</evidence>
<dbReference type="AlphaFoldDB" id="A0A220UBC2"/>
<dbReference type="Proteomes" id="UP000198398">
    <property type="component" value="Chromosome"/>
</dbReference>
<gene>
    <name evidence="2" type="ORF">CFK39_05190</name>
</gene>
<dbReference type="SUPFAM" id="SSF56784">
    <property type="entry name" value="HAD-like"/>
    <property type="match status" value="1"/>
</dbReference>
<dbReference type="CDD" id="cd07505">
    <property type="entry name" value="HAD_BPGM-like"/>
    <property type="match status" value="1"/>
</dbReference>
<dbReference type="InterPro" id="IPR006439">
    <property type="entry name" value="HAD-SF_hydro_IA"/>
</dbReference>
<dbReference type="EMBL" id="CP022316">
    <property type="protein sequence ID" value="ASK65320.1"/>
    <property type="molecule type" value="Genomic_DNA"/>
</dbReference>
<sequence length="244" mass="26019">MQGRADILGRMTSDPVAPPVSPLDQWPPRWSPAAVIFDCDGLLVDTEGQWVALQEEYLARHGAALDPVTRRQITGRAADLVVLAIAEAVGKDPHQVGAELLAEHRGHIGEGLTPLPGALETLRSIAAVRPVAVASNSPRDMLDTKLETLELTELVDVSIAIEDVAEAKPAPDMYLAAARELGADPTDCLGFEDSETGADAARAAGLQLIAVPSIPGQEPCAPRRLTSLDDPVLARWISAWEPRR</sequence>
<dbReference type="KEGG" id="brv:CFK39_05190"/>